<proteinExistence type="predicted"/>
<dbReference type="SMART" id="SM00460">
    <property type="entry name" value="TGc"/>
    <property type="match status" value="1"/>
</dbReference>
<feature type="transmembrane region" description="Helical" evidence="1">
    <location>
        <begin position="63"/>
        <end position="85"/>
    </location>
</feature>
<dbReference type="Pfam" id="PF11992">
    <property type="entry name" value="TgpA_N"/>
    <property type="match status" value="1"/>
</dbReference>
<organism evidence="3 4">
    <name type="scientific">Saccharothrix mutabilis subsp. mutabilis</name>
    <dbReference type="NCBI Taxonomy" id="66855"/>
    <lineage>
        <taxon>Bacteria</taxon>
        <taxon>Bacillati</taxon>
        <taxon>Actinomycetota</taxon>
        <taxon>Actinomycetes</taxon>
        <taxon>Pseudonocardiales</taxon>
        <taxon>Pseudonocardiaceae</taxon>
        <taxon>Saccharothrix</taxon>
    </lineage>
</organism>
<dbReference type="PANTHER" id="PTHR42736:SF1">
    <property type="entry name" value="PROTEIN-GLUTAMINE GAMMA-GLUTAMYLTRANSFERASE"/>
    <property type="match status" value="1"/>
</dbReference>
<keyword evidence="4" id="KW-1185">Reference proteome</keyword>
<dbReference type="RefSeq" id="WP_343933051.1">
    <property type="nucleotide sequence ID" value="NZ_BAAABU010000003.1"/>
</dbReference>
<feature type="domain" description="Transglutaminase-like" evidence="2">
    <location>
        <begin position="433"/>
        <end position="503"/>
    </location>
</feature>
<accession>A0ABN0TDX7</accession>
<evidence type="ECO:0000259" key="2">
    <source>
        <dbReference type="SMART" id="SM00460"/>
    </source>
</evidence>
<feature type="transmembrane region" description="Helical" evidence="1">
    <location>
        <begin position="554"/>
        <end position="579"/>
    </location>
</feature>
<evidence type="ECO:0000313" key="4">
    <source>
        <dbReference type="Proteomes" id="UP001500416"/>
    </source>
</evidence>
<comment type="caution">
    <text evidence="3">The sequence shown here is derived from an EMBL/GenBank/DDBJ whole genome shotgun (WGS) entry which is preliminary data.</text>
</comment>
<dbReference type="Gene3D" id="3.10.620.30">
    <property type="match status" value="1"/>
</dbReference>
<dbReference type="InterPro" id="IPR021878">
    <property type="entry name" value="TgpA_N"/>
</dbReference>
<dbReference type="SUPFAM" id="SSF54001">
    <property type="entry name" value="Cysteine proteinases"/>
    <property type="match status" value="1"/>
</dbReference>
<dbReference type="Proteomes" id="UP001500416">
    <property type="component" value="Unassembled WGS sequence"/>
</dbReference>
<protein>
    <recommendedName>
        <fullName evidence="2">Transglutaminase-like domain-containing protein</fullName>
    </recommendedName>
</protein>
<evidence type="ECO:0000256" key="1">
    <source>
        <dbReference type="SAM" id="Phobius"/>
    </source>
</evidence>
<dbReference type="InterPro" id="IPR052901">
    <property type="entry name" value="Bact_TGase-like"/>
</dbReference>
<keyword evidence="1" id="KW-1133">Transmembrane helix</keyword>
<feature type="transmembrane region" description="Helical" evidence="1">
    <location>
        <begin position="145"/>
        <end position="160"/>
    </location>
</feature>
<dbReference type="Pfam" id="PF01841">
    <property type="entry name" value="Transglut_core"/>
    <property type="match status" value="1"/>
</dbReference>
<dbReference type="EMBL" id="BAAABU010000003">
    <property type="protein sequence ID" value="GAA0219189.1"/>
    <property type="molecule type" value="Genomic_DNA"/>
</dbReference>
<gene>
    <name evidence="3" type="ORF">GCM10010492_16410</name>
</gene>
<feature type="transmembrane region" description="Helical" evidence="1">
    <location>
        <begin position="7"/>
        <end position="26"/>
    </location>
</feature>
<dbReference type="PANTHER" id="PTHR42736">
    <property type="entry name" value="PROTEIN-GLUTAMINE GAMMA-GLUTAMYLTRANSFERASE"/>
    <property type="match status" value="1"/>
</dbReference>
<dbReference type="InterPro" id="IPR025403">
    <property type="entry name" value="TgpA-like_C"/>
</dbReference>
<dbReference type="InterPro" id="IPR038765">
    <property type="entry name" value="Papain-like_cys_pep_sf"/>
</dbReference>
<sequence length="706" mass="73967">MTAPGRVAVAGLLGAAGVAGLLFSPVFGLFSLLLPVSVVLVAAFAAVEVCLRWPGLVPVRPVLVLVLGLLGLVESVLFPTTVAGLPTGASMSALWRGGTQGWLLTLQSTWPARPEPELLLFVPLAVLLAVVLGTEVLLRSRVPGAALLPVLAVAGLAQLYRPVSGVAAVGAGVAFALPAGLVLVRRTTVSGARVRRAAVLVVAVAVGAVALGGFDPLGRTPVRLEGDAVALRQHRVGNPLNEVARRLAEPEREVFRYRADARVDRWSLVVLDGFDGANWTADPDLRRLGARREGAGTRTAEVTVEDLTGPWLPSQPTPLVVDGLAPLVDESAGTLLLDRAAGPRRYTLTWSEPGVDGDALGAGTVDPRADGGLGGVGAVPPEVGRLAQESVRGLRPTVQSALQLERFLATNYRVADGRDLPTGSGWPHLRRFLTETRRGTSEQFAAAYVALARLNGIPARLVVGYRGGARDGGGSYVVRNKDVLAWPEIAVTGVGWVPLDPTATAVAGGVVEAESTGLAKAAAQAREQLPPEDELRPPEQPREDVEVPATAFDVGVVTLVAGAVAVGFALCWLVGVPLAKAVRRRRRRRRTGADGVVAAWAEVCDRLRAHGVPFRIGMTPRDLASAAGEATAGPITRLGRVLDMALWSGVPVSDGSVRKAWQEERLVRGVLAARPRGARLRAALDPRPLFGQSVQRAPRTATGSLV</sequence>
<feature type="transmembrane region" description="Helical" evidence="1">
    <location>
        <begin position="196"/>
        <end position="214"/>
    </location>
</feature>
<reference evidence="3 4" key="1">
    <citation type="journal article" date="2019" name="Int. J. Syst. Evol. Microbiol.">
        <title>The Global Catalogue of Microorganisms (GCM) 10K type strain sequencing project: providing services to taxonomists for standard genome sequencing and annotation.</title>
        <authorList>
            <consortium name="The Broad Institute Genomics Platform"/>
            <consortium name="The Broad Institute Genome Sequencing Center for Infectious Disease"/>
            <person name="Wu L."/>
            <person name="Ma J."/>
        </authorList>
    </citation>
    <scope>NUCLEOTIDE SEQUENCE [LARGE SCALE GENOMIC DNA]</scope>
    <source>
        <strain evidence="3 4">JCM 3380</strain>
    </source>
</reference>
<evidence type="ECO:0000313" key="3">
    <source>
        <dbReference type="EMBL" id="GAA0219189.1"/>
    </source>
</evidence>
<keyword evidence="1" id="KW-0472">Membrane</keyword>
<keyword evidence="1" id="KW-0812">Transmembrane</keyword>
<dbReference type="Pfam" id="PF13559">
    <property type="entry name" value="DUF4129"/>
    <property type="match status" value="1"/>
</dbReference>
<feature type="transmembrane region" description="Helical" evidence="1">
    <location>
        <begin position="118"/>
        <end position="138"/>
    </location>
</feature>
<name>A0ABN0TDX7_9PSEU</name>
<feature type="transmembrane region" description="Helical" evidence="1">
    <location>
        <begin position="32"/>
        <end position="51"/>
    </location>
</feature>
<feature type="transmembrane region" description="Helical" evidence="1">
    <location>
        <begin position="166"/>
        <end position="184"/>
    </location>
</feature>
<dbReference type="InterPro" id="IPR002931">
    <property type="entry name" value="Transglutaminase-like"/>
</dbReference>